<dbReference type="HOGENOM" id="CLU_043978_1_1_2"/>
<reference evidence="9 10" key="2">
    <citation type="journal article" date="2014" name="Genome Announc.">
        <title>Complete Genome Sequence of Methanoregula formicica SMSPT, a Mesophilic Hydrogenotrophic Methanogen Isolated from a Methanogenic Upflow Anaerobic Sludge Blanket Reactor.</title>
        <authorList>
            <person name="Yamamoto K."/>
            <person name="Tamaki H."/>
            <person name="Cadillo-Quiroz H."/>
            <person name="Imachi H."/>
            <person name="Kyrpides N."/>
            <person name="Woyke T."/>
            <person name="Goodwin L."/>
            <person name="Zinder S.H."/>
            <person name="Kamagata Y."/>
            <person name="Liu W.T."/>
        </authorList>
    </citation>
    <scope>NUCLEOTIDE SEQUENCE [LARGE SCALE GENOMIC DNA]</scope>
    <source>
        <strain evidence="10">DSM 22288 / NBRC 105244 / SMSP</strain>
    </source>
</reference>
<dbReference type="InParanoid" id="L0HHP1"/>
<comment type="function">
    <text evidence="4">Sliding clamp subunit that acts as a moving platform for DNA processing. Responsible for tethering the catalytic subunit of DNA polymerase and other proteins to DNA during high-speed replication.</text>
</comment>
<evidence type="ECO:0000259" key="7">
    <source>
        <dbReference type="Pfam" id="PF00705"/>
    </source>
</evidence>
<dbReference type="HAMAP" id="MF_00317">
    <property type="entry name" value="DNApol_clamp_arch"/>
    <property type="match status" value="1"/>
</dbReference>
<accession>L0HHP1</accession>
<dbReference type="AlphaFoldDB" id="L0HHP1"/>
<name>L0HHP1_METFS</name>
<keyword evidence="2 4" id="KW-0235">DNA replication</keyword>
<feature type="domain" description="Proliferating cell nuclear antigen PCNA N-terminal" evidence="7">
    <location>
        <begin position="7"/>
        <end position="99"/>
    </location>
</feature>
<evidence type="ECO:0000259" key="8">
    <source>
        <dbReference type="Pfam" id="PF02747"/>
    </source>
</evidence>
<evidence type="ECO:0000256" key="2">
    <source>
        <dbReference type="ARBA" id="ARBA00022705"/>
    </source>
</evidence>
<dbReference type="STRING" id="593750.Metfor_1815"/>
<dbReference type="RefSeq" id="WP_015285801.1">
    <property type="nucleotide sequence ID" value="NC_019943.1"/>
</dbReference>
<dbReference type="NCBIfam" id="NF002222">
    <property type="entry name" value="PRK01115.1-5"/>
    <property type="match status" value="1"/>
</dbReference>
<dbReference type="Pfam" id="PF02747">
    <property type="entry name" value="PCNA_C"/>
    <property type="match status" value="1"/>
</dbReference>
<dbReference type="Pfam" id="PF00705">
    <property type="entry name" value="PCNA_N"/>
    <property type="match status" value="1"/>
</dbReference>
<evidence type="ECO:0000256" key="1">
    <source>
        <dbReference type="ARBA" id="ARBA00010462"/>
    </source>
</evidence>
<dbReference type="FunCoup" id="L0HHP1">
    <property type="interactions" value="161"/>
</dbReference>
<dbReference type="GeneID" id="14308204"/>
<dbReference type="eggNOG" id="arCOG00488">
    <property type="taxonomic scope" value="Archaea"/>
</dbReference>
<dbReference type="InterPro" id="IPR022648">
    <property type="entry name" value="Pr_cel_nuc_antig_N"/>
</dbReference>
<reference evidence="10" key="1">
    <citation type="submission" date="2011-12" db="EMBL/GenBank/DDBJ databases">
        <title>Complete sequence of Methanoregula formicicum SMSP.</title>
        <authorList>
            <person name="Lucas S."/>
            <person name="Han J."/>
            <person name="Lapidus A."/>
            <person name="Cheng J.-F."/>
            <person name="Goodwin L."/>
            <person name="Pitluck S."/>
            <person name="Peters L."/>
            <person name="Ovchinnikova G."/>
            <person name="Teshima H."/>
            <person name="Detter J.C."/>
            <person name="Han C."/>
            <person name="Tapia R."/>
            <person name="Land M."/>
            <person name="Hauser L."/>
            <person name="Kyrpides N."/>
            <person name="Ivanova N."/>
            <person name="Pagani I."/>
            <person name="Imachi H."/>
            <person name="Tamaki H."/>
            <person name="Sekiguchi Y."/>
            <person name="Kamagata Y."/>
            <person name="Cadillo-Quiroz H."/>
            <person name="Zinder S."/>
            <person name="Liu W.-T."/>
            <person name="Woyke T."/>
        </authorList>
    </citation>
    <scope>NUCLEOTIDE SEQUENCE [LARGE SCALE GENOMIC DNA]</scope>
    <source>
        <strain evidence="10">DSM 22288 / NBRC 105244 / SMSP</strain>
    </source>
</reference>
<protein>
    <recommendedName>
        <fullName evidence="4">DNA polymerase sliding clamp</fullName>
    </recommendedName>
    <alternativeName>
        <fullName evidence="4">Proliferating cell nuclear antigen homolog</fullName>
        <shortName evidence="4">PCNA</shortName>
    </alternativeName>
</protein>
<dbReference type="InterPro" id="IPR000730">
    <property type="entry name" value="Pr_cel_nuc_antig"/>
</dbReference>
<evidence type="ECO:0000313" key="9">
    <source>
        <dbReference type="EMBL" id="AGB02838.1"/>
    </source>
</evidence>
<organism evidence="9 10">
    <name type="scientific">Methanoregula formicica (strain DSM 22288 / NBRC 105244 / SMSP)</name>
    <dbReference type="NCBI Taxonomy" id="593750"/>
    <lineage>
        <taxon>Archaea</taxon>
        <taxon>Methanobacteriati</taxon>
        <taxon>Methanobacteriota</taxon>
        <taxon>Stenosarchaea group</taxon>
        <taxon>Methanomicrobia</taxon>
        <taxon>Methanomicrobiales</taxon>
        <taxon>Methanoregulaceae</taxon>
        <taxon>Methanoregula</taxon>
    </lineage>
</organism>
<dbReference type="GO" id="GO:0006275">
    <property type="term" value="P:regulation of DNA replication"/>
    <property type="evidence" value="ECO:0007669"/>
    <property type="project" value="UniProtKB-UniRule"/>
</dbReference>
<evidence type="ECO:0000256" key="6">
    <source>
        <dbReference type="RuleBase" id="RU003673"/>
    </source>
</evidence>
<dbReference type="OrthoDB" id="14749at2157"/>
<dbReference type="PANTHER" id="PTHR11352:SF0">
    <property type="entry name" value="PROLIFERATING CELL NUCLEAR ANTIGEN"/>
    <property type="match status" value="1"/>
</dbReference>
<dbReference type="InterPro" id="IPR022649">
    <property type="entry name" value="Pr_cel_nuc_antig_C"/>
</dbReference>
<dbReference type="KEGG" id="mfo:Metfor_1815"/>
<dbReference type="SUPFAM" id="SSF55979">
    <property type="entry name" value="DNA clamp"/>
    <property type="match status" value="1"/>
</dbReference>
<dbReference type="Proteomes" id="UP000010824">
    <property type="component" value="Chromosome"/>
</dbReference>
<dbReference type="InterPro" id="IPR046938">
    <property type="entry name" value="DNA_clamp_sf"/>
</dbReference>
<feature type="domain" description="Proliferating cell nuclear antigen PCNA C-terminal" evidence="8">
    <location>
        <begin position="185"/>
        <end position="242"/>
    </location>
</feature>
<dbReference type="GO" id="GO:0003677">
    <property type="term" value="F:DNA binding"/>
    <property type="evidence" value="ECO:0007669"/>
    <property type="project" value="UniProtKB-UniRule"/>
</dbReference>
<dbReference type="PRINTS" id="PR00339">
    <property type="entry name" value="PCNACYCLIN"/>
</dbReference>
<dbReference type="CDD" id="cd00577">
    <property type="entry name" value="PCNA"/>
    <property type="match status" value="1"/>
</dbReference>
<evidence type="ECO:0000313" key="10">
    <source>
        <dbReference type="Proteomes" id="UP000010824"/>
    </source>
</evidence>
<evidence type="ECO:0000256" key="5">
    <source>
        <dbReference type="RuleBase" id="RU003671"/>
    </source>
</evidence>
<dbReference type="GO" id="GO:0030337">
    <property type="term" value="F:DNA polymerase processivity factor activity"/>
    <property type="evidence" value="ECO:0007669"/>
    <property type="project" value="UniProtKB-UniRule"/>
</dbReference>
<keyword evidence="10" id="KW-1185">Reference proteome</keyword>
<sequence>MLKATIDADMFREAIEAISALIPECRLHTDESGFSTRAVDTANVAMISLTLRKEAFDTYKATKSQLGIDLMKMKNIFGMADKGDLISIEMADNAQKMSVSVHGYHYSITLLDTNTIRKDPNPPTINLPGKIVIKGEDLNNAMKAAAVISDKIALGINPKDQTFYLVAEGDTDHIRREFTKDELVSLTPAEARSLFSLDYLKDMGKVMSKAEQVEIFLGIDHPVRFSFDIAGGNGHVEYLLAPRIEAD</sequence>
<gene>
    <name evidence="4" type="primary">pcn</name>
    <name evidence="9" type="ordered locus">Metfor_1815</name>
</gene>
<dbReference type="EMBL" id="CP003167">
    <property type="protein sequence ID" value="AGB02838.1"/>
    <property type="molecule type" value="Genomic_DNA"/>
</dbReference>
<dbReference type="PANTHER" id="PTHR11352">
    <property type="entry name" value="PROLIFERATING CELL NUCLEAR ANTIGEN"/>
    <property type="match status" value="1"/>
</dbReference>
<evidence type="ECO:0000256" key="4">
    <source>
        <dbReference type="HAMAP-Rule" id="MF_00317"/>
    </source>
</evidence>
<dbReference type="Gene3D" id="3.70.10.10">
    <property type="match status" value="1"/>
</dbReference>
<proteinExistence type="inferred from homology"/>
<keyword evidence="3 4" id="KW-0238">DNA-binding</keyword>
<comment type="similarity">
    <text evidence="1 4 5">Belongs to the PCNA family.</text>
</comment>
<comment type="subunit">
    <text evidence="4">Homotrimer. The subunits circularize to form a toroid; DNA passes through its center. Replication factor C (RFC) is required to load the toroid on the DNA.</text>
</comment>
<comment type="function">
    <text evidence="6">Sliding clamp subunit. Responsible for tethering the catalytic subunit of DNA polymerase to DNA during high-speed replication.</text>
</comment>
<evidence type="ECO:0000256" key="3">
    <source>
        <dbReference type="ARBA" id="ARBA00023125"/>
    </source>
</evidence>
<dbReference type="GO" id="GO:0006272">
    <property type="term" value="P:leading strand elongation"/>
    <property type="evidence" value="ECO:0007669"/>
    <property type="project" value="TreeGrafter"/>
</dbReference>